<gene>
    <name evidence="2" type="ORF">FA13DRAFT_1719553</name>
</gene>
<reference evidence="2 3" key="1">
    <citation type="journal article" date="2019" name="Nat. Ecol. Evol.">
        <title>Megaphylogeny resolves global patterns of mushroom evolution.</title>
        <authorList>
            <person name="Varga T."/>
            <person name="Krizsan K."/>
            <person name="Foldi C."/>
            <person name="Dima B."/>
            <person name="Sanchez-Garcia M."/>
            <person name="Sanchez-Ramirez S."/>
            <person name="Szollosi G.J."/>
            <person name="Szarkandi J.G."/>
            <person name="Papp V."/>
            <person name="Albert L."/>
            <person name="Andreopoulos W."/>
            <person name="Angelini C."/>
            <person name="Antonin V."/>
            <person name="Barry K.W."/>
            <person name="Bougher N.L."/>
            <person name="Buchanan P."/>
            <person name="Buyck B."/>
            <person name="Bense V."/>
            <person name="Catcheside P."/>
            <person name="Chovatia M."/>
            <person name="Cooper J."/>
            <person name="Damon W."/>
            <person name="Desjardin D."/>
            <person name="Finy P."/>
            <person name="Geml J."/>
            <person name="Haridas S."/>
            <person name="Hughes K."/>
            <person name="Justo A."/>
            <person name="Karasinski D."/>
            <person name="Kautmanova I."/>
            <person name="Kiss B."/>
            <person name="Kocsube S."/>
            <person name="Kotiranta H."/>
            <person name="LaButti K.M."/>
            <person name="Lechner B.E."/>
            <person name="Liimatainen K."/>
            <person name="Lipzen A."/>
            <person name="Lukacs Z."/>
            <person name="Mihaltcheva S."/>
            <person name="Morgado L.N."/>
            <person name="Niskanen T."/>
            <person name="Noordeloos M.E."/>
            <person name="Ohm R.A."/>
            <person name="Ortiz-Santana B."/>
            <person name="Ovrebo C."/>
            <person name="Racz N."/>
            <person name="Riley R."/>
            <person name="Savchenko A."/>
            <person name="Shiryaev A."/>
            <person name="Soop K."/>
            <person name="Spirin V."/>
            <person name="Szebenyi C."/>
            <person name="Tomsovsky M."/>
            <person name="Tulloss R.E."/>
            <person name="Uehling J."/>
            <person name="Grigoriev I.V."/>
            <person name="Vagvolgyi C."/>
            <person name="Papp T."/>
            <person name="Martin F.M."/>
            <person name="Miettinen O."/>
            <person name="Hibbett D.S."/>
            <person name="Nagy L.G."/>
        </authorList>
    </citation>
    <scope>NUCLEOTIDE SEQUENCE [LARGE SCALE GENOMIC DNA]</scope>
    <source>
        <strain evidence="2 3">FP101781</strain>
    </source>
</reference>
<dbReference type="STRING" id="71717.A0A4Y7SBB6"/>
<protein>
    <submittedName>
        <fullName evidence="2">Uncharacterized protein</fullName>
    </submittedName>
</protein>
<evidence type="ECO:0000313" key="2">
    <source>
        <dbReference type="EMBL" id="TEB18739.1"/>
    </source>
</evidence>
<feature type="compositionally biased region" description="Acidic residues" evidence="1">
    <location>
        <begin position="144"/>
        <end position="154"/>
    </location>
</feature>
<evidence type="ECO:0000256" key="1">
    <source>
        <dbReference type="SAM" id="MobiDB-lite"/>
    </source>
</evidence>
<sequence>MLAEDVFSVGWGKTGVMIYKYSCHLSLALPPHLRKVARSWSAQIDLTERDPKQLPAASAQQDKWMEEQYPKLFEKYGRRRRRATTVGGVKEGLETPDNALRHVQRQQQMLPQQNAREPAPQNFCDLKKHTNEGRKFLDSPESIQQDDEANEEYDAPGRQGRTIRGGDAHPVVVISYPEQPNLPVRSAEDQVRLRRDSAVIANDVKEEGGGKNIDLRNSCLCRQSTNFQMVNLHIPRIPIIWSVLEDDQAAGLSLQGVLLIGLNIKKGNDTLIGWAAQTGYTRRGGRSRWCI</sequence>
<dbReference type="AlphaFoldDB" id="A0A4Y7SBB6"/>
<proteinExistence type="predicted"/>
<organism evidence="2 3">
    <name type="scientific">Coprinellus micaceus</name>
    <name type="common">Glistening ink-cap mushroom</name>
    <name type="synonym">Coprinus micaceus</name>
    <dbReference type="NCBI Taxonomy" id="71717"/>
    <lineage>
        <taxon>Eukaryota</taxon>
        <taxon>Fungi</taxon>
        <taxon>Dikarya</taxon>
        <taxon>Basidiomycota</taxon>
        <taxon>Agaricomycotina</taxon>
        <taxon>Agaricomycetes</taxon>
        <taxon>Agaricomycetidae</taxon>
        <taxon>Agaricales</taxon>
        <taxon>Agaricineae</taxon>
        <taxon>Psathyrellaceae</taxon>
        <taxon>Coprinellus</taxon>
    </lineage>
</organism>
<accession>A0A4Y7SBB6</accession>
<dbReference type="Proteomes" id="UP000298030">
    <property type="component" value="Unassembled WGS sequence"/>
</dbReference>
<name>A0A4Y7SBB6_COPMI</name>
<dbReference type="EMBL" id="QPFP01000230">
    <property type="protein sequence ID" value="TEB18739.1"/>
    <property type="molecule type" value="Genomic_DNA"/>
</dbReference>
<keyword evidence="3" id="KW-1185">Reference proteome</keyword>
<feature type="region of interest" description="Disordered" evidence="1">
    <location>
        <begin position="130"/>
        <end position="165"/>
    </location>
</feature>
<comment type="caution">
    <text evidence="2">The sequence shown here is derived from an EMBL/GenBank/DDBJ whole genome shotgun (WGS) entry which is preliminary data.</text>
</comment>
<evidence type="ECO:0000313" key="3">
    <source>
        <dbReference type="Proteomes" id="UP000298030"/>
    </source>
</evidence>